<dbReference type="InterPro" id="IPR050228">
    <property type="entry name" value="Carboxylesterase_BioH"/>
</dbReference>
<reference evidence="2 3" key="1">
    <citation type="submission" date="2019-02" db="EMBL/GenBank/DDBJ databases">
        <title>Sequencing the genomes of 1000 actinobacteria strains.</title>
        <authorList>
            <person name="Klenk H.-P."/>
        </authorList>
    </citation>
    <scope>NUCLEOTIDE SEQUENCE [LARGE SCALE GENOMIC DNA]</scope>
    <source>
        <strain evidence="2 3">DSM 45779</strain>
    </source>
</reference>
<dbReference type="InterPro" id="IPR029058">
    <property type="entry name" value="AB_hydrolase_fold"/>
</dbReference>
<evidence type="ECO:0000313" key="2">
    <source>
        <dbReference type="EMBL" id="RZT88906.1"/>
    </source>
</evidence>
<proteinExistence type="predicted"/>
<dbReference type="Gene3D" id="3.40.50.1820">
    <property type="entry name" value="alpha/beta hydrolase"/>
    <property type="match status" value="1"/>
</dbReference>
<feature type="domain" description="AB hydrolase-1" evidence="1">
    <location>
        <begin position="24"/>
        <end position="256"/>
    </location>
</feature>
<dbReference type="EMBL" id="SHKL01000001">
    <property type="protein sequence ID" value="RZT88906.1"/>
    <property type="molecule type" value="Genomic_DNA"/>
</dbReference>
<dbReference type="PANTHER" id="PTHR43194">
    <property type="entry name" value="HYDROLASE ALPHA/BETA FOLD FAMILY"/>
    <property type="match status" value="1"/>
</dbReference>
<keyword evidence="3" id="KW-1185">Reference proteome</keyword>
<dbReference type="AlphaFoldDB" id="A0A4Q7V3D0"/>
<dbReference type="InterPro" id="IPR000073">
    <property type="entry name" value="AB_hydrolase_1"/>
</dbReference>
<sequence length="269" mass="28137">MAQLEVDSGKHVYYEHYSGSGRAVVLVHGWAVTGHCWDSTVSELLTAGHEVVVLDLRACGRSDKDFADVSIEALAGDVVALVRELELRSPVLSGWSLGGAVVVAAAAELGAEVAGLVLTAGATPRYTASDDWPHGSTVDDVEGVLAGLLADRAGAFRAVAEAVCAAPQSEPTLAWLWGQFLESGPRVSDTMRALADVDQRGLLPGITCPVLLLAGADDGFMSYSGVAASADLFPDARLVRFDGVGHAPFLEDQEAYLTNLLSFLNGVDT</sequence>
<name>A0A4Q7V3D0_PSEST</name>
<dbReference type="SUPFAM" id="SSF53474">
    <property type="entry name" value="alpha/beta-Hydrolases"/>
    <property type="match status" value="1"/>
</dbReference>
<evidence type="ECO:0000313" key="3">
    <source>
        <dbReference type="Proteomes" id="UP000291591"/>
    </source>
</evidence>
<dbReference type="Proteomes" id="UP000291591">
    <property type="component" value="Unassembled WGS sequence"/>
</dbReference>
<evidence type="ECO:0000259" key="1">
    <source>
        <dbReference type="Pfam" id="PF12697"/>
    </source>
</evidence>
<dbReference type="RefSeq" id="WP_130293043.1">
    <property type="nucleotide sequence ID" value="NZ_SHKL01000001.1"/>
</dbReference>
<dbReference type="Pfam" id="PF12697">
    <property type="entry name" value="Abhydrolase_6"/>
    <property type="match status" value="1"/>
</dbReference>
<accession>A0A4Q7V3D0</accession>
<comment type="caution">
    <text evidence="2">The sequence shown here is derived from an EMBL/GenBank/DDBJ whole genome shotgun (WGS) entry which is preliminary data.</text>
</comment>
<protein>
    <submittedName>
        <fullName evidence="2">Pimeloyl-[acyl-carrier protein] methyl ester esterase</fullName>
    </submittedName>
</protein>
<dbReference type="GO" id="GO:0003824">
    <property type="term" value="F:catalytic activity"/>
    <property type="evidence" value="ECO:0007669"/>
    <property type="project" value="UniProtKB-ARBA"/>
</dbReference>
<organism evidence="2 3">
    <name type="scientific">Pseudonocardia sediminis</name>
    <dbReference type="NCBI Taxonomy" id="1397368"/>
    <lineage>
        <taxon>Bacteria</taxon>
        <taxon>Bacillati</taxon>
        <taxon>Actinomycetota</taxon>
        <taxon>Actinomycetes</taxon>
        <taxon>Pseudonocardiales</taxon>
        <taxon>Pseudonocardiaceae</taxon>
        <taxon>Pseudonocardia</taxon>
    </lineage>
</organism>
<gene>
    <name evidence="2" type="ORF">EV383_5860</name>
</gene>
<dbReference type="PANTHER" id="PTHR43194:SF2">
    <property type="entry name" value="PEROXISOMAL MEMBRANE PROTEIN LPX1"/>
    <property type="match status" value="1"/>
</dbReference>
<dbReference type="OrthoDB" id="9785847at2"/>